<dbReference type="SUPFAM" id="SSF47413">
    <property type="entry name" value="lambda repressor-like DNA-binding domains"/>
    <property type="match status" value="1"/>
</dbReference>
<protein>
    <submittedName>
        <fullName evidence="2">Helix-turn-helix domain-containing protein</fullName>
    </submittedName>
</protein>
<comment type="caution">
    <text evidence="2">The sequence shown here is derived from an EMBL/GenBank/DDBJ whole genome shotgun (WGS) entry which is preliminary data.</text>
</comment>
<dbReference type="EMBL" id="JAJEQR010000012">
    <property type="protein sequence ID" value="MCC2230536.1"/>
    <property type="molecule type" value="Genomic_DNA"/>
</dbReference>
<feature type="domain" description="HTH cro/C1-type" evidence="1">
    <location>
        <begin position="24"/>
        <end position="64"/>
    </location>
</feature>
<dbReference type="InterPro" id="IPR001387">
    <property type="entry name" value="Cro/C1-type_HTH"/>
</dbReference>
<dbReference type="PROSITE" id="PS50943">
    <property type="entry name" value="HTH_CROC1"/>
    <property type="match status" value="1"/>
</dbReference>
<evidence type="ECO:0000313" key="2">
    <source>
        <dbReference type="EMBL" id="MCC2230536.1"/>
    </source>
</evidence>
<gene>
    <name evidence="2" type="ORF">LKD81_05910</name>
</gene>
<organism evidence="2 3">
    <name type="scientific">Hominifimenecus microfluidus</name>
    <dbReference type="NCBI Taxonomy" id="2885348"/>
    <lineage>
        <taxon>Bacteria</taxon>
        <taxon>Bacillati</taxon>
        <taxon>Bacillota</taxon>
        <taxon>Clostridia</taxon>
        <taxon>Lachnospirales</taxon>
        <taxon>Lachnospiraceae</taxon>
        <taxon>Hominifimenecus</taxon>
    </lineage>
</organism>
<dbReference type="GO" id="GO:0003677">
    <property type="term" value="F:DNA binding"/>
    <property type="evidence" value="ECO:0007669"/>
    <property type="project" value="InterPro"/>
</dbReference>
<reference evidence="2" key="1">
    <citation type="submission" date="2021-10" db="EMBL/GenBank/DDBJ databases">
        <title>Anaerobic single-cell dispensing facilitates the cultivation of human gut bacteria.</title>
        <authorList>
            <person name="Afrizal A."/>
        </authorList>
    </citation>
    <scope>NUCLEOTIDE SEQUENCE</scope>
    <source>
        <strain evidence="2">CLA-AA-H215</strain>
    </source>
</reference>
<evidence type="ECO:0000313" key="3">
    <source>
        <dbReference type="Proteomes" id="UP001198182"/>
    </source>
</evidence>
<sequence>MDETFIQERIRQLVADSGKSEKLVSRELGRSAGYIQSLTSGKSMPSLLMFFQVCAYFDIEPRDFFDPHISYPLPIQHILSYIYQMTEEDLAVLEPIAQRLCISRSE</sequence>
<dbReference type="AlphaFoldDB" id="A0AAE3EAS1"/>
<keyword evidence="3" id="KW-1185">Reference proteome</keyword>
<dbReference type="InterPro" id="IPR010982">
    <property type="entry name" value="Lambda_DNA-bd_dom_sf"/>
</dbReference>
<dbReference type="Proteomes" id="UP001198182">
    <property type="component" value="Unassembled WGS sequence"/>
</dbReference>
<proteinExistence type="predicted"/>
<dbReference type="CDD" id="cd00093">
    <property type="entry name" value="HTH_XRE"/>
    <property type="match status" value="1"/>
</dbReference>
<evidence type="ECO:0000259" key="1">
    <source>
        <dbReference type="PROSITE" id="PS50943"/>
    </source>
</evidence>
<dbReference type="Gene3D" id="1.10.260.40">
    <property type="entry name" value="lambda repressor-like DNA-binding domains"/>
    <property type="match status" value="1"/>
</dbReference>
<accession>A0AAE3EAS1</accession>
<name>A0AAE3EAS1_9FIRM</name>